<gene>
    <name evidence="1" type="ORF">PAXRUDRAFT_772825</name>
</gene>
<name>A0A0D0DCX7_9AGAM</name>
<keyword evidence="2" id="KW-1185">Reference proteome</keyword>
<reference evidence="2" key="2">
    <citation type="submission" date="2015-01" db="EMBL/GenBank/DDBJ databases">
        <title>Evolutionary Origins and Diversification of the Mycorrhizal Mutualists.</title>
        <authorList>
            <consortium name="DOE Joint Genome Institute"/>
            <consortium name="Mycorrhizal Genomics Consortium"/>
            <person name="Kohler A."/>
            <person name="Kuo A."/>
            <person name="Nagy L.G."/>
            <person name="Floudas D."/>
            <person name="Copeland A."/>
            <person name="Barry K.W."/>
            <person name="Cichocki N."/>
            <person name="Veneault-Fourrey C."/>
            <person name="LaButti K."/>
            <person name="Lindquist E.A."/>
            <person name="Lipzen A."/>
            <person name="Lundell T."/>
            <person name="Morin E."/>
            <person name="Murat C."/>
            <person name="Riley R."/>
            <person name="Ohm R."/>
            <person name="Sun H."/>
            <person name="Tunlid A."/>
            <person name="Henrissat B."/>
            <person name="Grigoriev I.V."/>
            <person name="Hibbett D.S."/>
            <person name="Martin F."/>
        </authorList>
    </citation>
    <scope>NUCLEOTIDE SEQUENCE [LARGE SCALE GENOMIC DNA]</scope>
    <source>
        <strain evidence="2">Ve08.2h10</strain>
    </source>
</reference>
<dbReference type="STRING" id="930991.A0A0D0DCX7"/>
<dbReference type="Proteomes" id="UP000054538">
    <property type="component" value="Unassembled WGS sequence"/>
</dbReference>
<sequence length="232" mass="25337">MTQNSPCSHIQLTLNSSLISHKPGQATKPTGVQKIDLMEGRSGLMVSRFLLAPLGKGTFMLQCTPPASAITATAPLPAKSVTTNPLPSTQYRFSFGLEDNTAPKCVLNQVPEASIPMPVKDLFVVSPDFRKQFCNMTMTKWVTTAPTTHVNGLSMCVPVVHINELSGWNLGGITREYGDQLLKSNDGLIVAHHSLPLHCLEVKVNGMERMINCILDSRSEIVAMPCIRKMCF</sequence>
<accession>A0A0D0DCX7</accession>
<dbReference type="InParanoid" id="A0A0D0DCX7"/>
<protein>
    <submittedName>
        <fullName evidence="1">Uncharacterized protein</fullName>
    </submittedName>
</protein>
<dbReference type="EMBL" id="KN826567">
    <property type="protein sequence ID" value="KIK78509.1"/>
    <property type="molecule type" value="Genomic_DNA"/>
</dbReference>
<evidence type="ECO:0000313" key="1">
    <source>
        <dbReference type="EMBL" id="KIK78509.1"/>
    </source>
</evidence>
<proteinExistence type="predicted"/>
<dbReference type="HOGENOM" id="CLU_104461_0_0_1"/>
<reference evidence="1 2" key="1">
    <citation type="submission" date="2014-04" db="EMBL/GenBank/DDBJ databases">
        <authorList>
            <consortium name="DOE Joint Genome Institute"/>
            <person name="Kuo A."/>
            <person name="Kohler A."/>
            <person name="Jargeat P."/>
            <person name="Nagy L.G."/>
            <person name="Floudas D."/>
            <person name="Copeland A."/>
            <person name="Barry K.W."/>
            <person name="Cichocki N."/>
            <person name="Veneault-Fourrey C."/>
            <person name="LaButti K."/>
            <person name="Lindquist E.A."/>
            <person name="Lipzen A."/>
            <person name="Lundell T."/>
            <person name="Morin E."/>
            <person name="Murat C."/>
            <person name="Sun H."/>
            <person name="Tunlid A."/>
            <person name="Henrissat B."/>
            <person name="Grigoriev I.V."/>
            <person name="Hibbett D.S."/>
            <person name="Martin F."/>
            <person name="Nordberg H.P."/>
            <person name="Cantor M.N."/>
            <person name="Hua S.X."/>
        </authorList>
    </citation>
    <scope>NUCLEOTIDE SEQUENCE [LARGE SCALE GENOMIC DNA]</scope>
    <source>
        <strain evidence="1 2">Ve08.2h10</strain>
    </source>
</reference>
<dbReference type="AlphaFoldDB" id="A0A0D0DCX7"/>
<organism evidence="1 2">
    <name type="scientific">Paxillus rubicundulus Ve08.2h10</name>
    <dbReference type="NCBI Taxonomy" id="930991"/>
    <lineage>
        <taxon>Eukaryota</taxon>
        <taxon>Fungi</taxon>
        <taxon>Dikarya</taxon>
        <taxon>Basidiomycota</taxon>
        <taxon>Agaricomycotina</taxon>
        <taxon>Agaricomycetes</taxon>
        <taxon>Agaricomycetidae</taxon>
        <taxon>Boletales</taxon>
        <taxon>Paxilineae</taxon>
        <taxon>Paxillaceae</taxon>
        <taxon>Paxillus</taxon>
    </lineage>
</organism>
<evidence type="ECO:0000313" key="2">
    <source>
        <dbReference type="Proteomes" id="UP000054538"/>
    </source>
</evidence>
<feature type="non-terminal residue" evidence="1">
    <location>
        <position position="1"/>
    </location>
</feature>